<protein>
    <submittedName>
        <fullName evidence="2">Prophage DNA circulation protein</fullName>
    </submittedName>
</protein>
<sequence>MRDWALTLLPASFRGVAFYVEGEDLSGGRRAAIHEFAGGEISVIEDQGRRTRMVDVTAYVTGDAADGRAHGLTAALDAPGAGMMMLPIDGAISVHVLDWRRARERDRNGYVAFDIRAAVPGYAGAVGLLLGDVRAAFSIGIAAAAASFGGLF</sequence>
<dbReference type="Proteomes" id="UP000574761">
    <property type="component" value="Unassembled WGS sequence"/>
</dbReference>
<accession>A0A7W6DAG2</accession>
<evidence type="ECO:0000313" key="3">
    <source>
        <dbReference type="Proteomes" id="UP000574761"/>
    </source>
</evidence>
<evidence type="ECO:0000313" key="2">
    <source>
        <dbReference type="EMBL" id="MBB3979102.1"/>
    </source>
</evidence>
<dbReference type="InterPro" id="IPR009826">
    <property type="entry name" value="DNA_circ_N"/>
</dbReference>
<reference evidence="2 3" key="1">
    <citation type="submission" date="2020-08" db="EMBL/GenBank/DDBJ databases">
        <title>Genomic Encyclopedia of Type Strains, Phase IV (KMG-IV): sequencing the most valuable type-strain genomes for metagenomic binning, comparative biology and taxonomic classification.</title>
        <authorList>
            <person name="Goeker M."/>
        </authorList>
    </citation>
    <scope>NUCLEOTIDE SEQUENCE [LARGE SCALE GENOMIC DNA]</scope>
    <source>
        <strain evidence="2 3">DSM 100211</strain>
    </source>
</reference>
<proteinExistence type="predicted"/>
<dbReference type="AlphaFoldDB" id="A0A7W6DAG2"/>
<name>A0A7W6DAG2_9HYPH</name>
<gene>
    <name evidence="2" type="ORF">GGQ64_004338</name>
</gene>
<organism evidence="2 3">
    <name type="scientific">Mycoplana azooxidifex</name>
    <dbReference type="NCBI Taxonomy" id="1636188"/>
    <lineage>
        <taxon>Bacteria</taxon>
        <taxon>Pseudomonadati</taxon>
        <taxon>Pseudomonadota</taxon>
        <taxon>Alphaproteobacteria</taxon>
        <taxon>Hyphomicrobiales</taxon>
        <taxon>Rhizobiaceae</taxon>
        <taxon>Mycoplana</taxon>
    </lineage>
</organism>
<comment type="caution">
    <text evidence="2">The sequence shown here is derived from an EMBL/GenBank/DDBJ whole genome shotgun (WGS) entry which is preliminary data.</text>
</comment>
<dbReference type="EMBL" id="JACIEE010000009">
    <property type="protein sequence ID" value="MBB3979102.1"/>
    <property type="molecule type" value="Genomic_DNA"/>
</dbReference>
<evidence type="ECO:0000259" key="1">
    <source>
        <dbReference type="Pfam" id="PF07157"/>
    </source>
</evidence>
<feature type="domain" description="DNA circulation N-terminal" evidence="1">
    <location>
        <begin position="8"/>
        <end position="94"/>
    </location>
</feature>
<dbReference type="RefSeq" id="WP_183807351.1">
    <property type="nucleotide sequence ID" value="NZ_JACIEE010000009.1"/>
</dbReference>
<dbReference type="Pfam" id="PF07157">
    <property type="entry name" value="DNA_circ_N"/>
    <property type="match status" value="1"/>
</dbReference>
<keyword evidence="3" id="KW-1185">Reference proteome</keyword>